<proteinExistence type="predicted"/>
<sequence length="313" mass="34876">MPCLRGIDVKLVTYPAKQIIQEYPHPDGISLRLVTRQEAAAAFAKGLSTASASPSSSEPAVPSRKVDPKSSVYISTQPGSQFIIAYDIHEVPDACKFLNFKVFINGRHMVTCGQDLNQRTRGVICQTLWAPSNNHYAGIEGREFMFLPDKTKKSAAEDGGLIEVQVHRAAARSLRSPSLQEFRQAREYGLATPSTGLIQRPEEVKWYKYHLVDAKDTPVSKSRSIFPRRNPVVCPSSSLHMRSRTPLGRVPLKLPSCGWTGRPMMIDQSPDHQIGVRDSARHSPPIRRLRILSLAAEKTSQRRARLAESIFLP</sequence>
<dbReference type="AlphaFoldDB" id="A0A1J7JJD6"/>
<dbReference type="EMBL" id="KV875097">
    <property type="protein sequence ID" value="OIW29936.1"/>
    <property type="molecule type" value="Genomic_DNA"/>
</dbReference>
<feature type="compositionally biased region" description="Low complexity" evidence="1">
    <location>
        <begin position="49"/>
        <end position="63"/>
    </location>
</feature>
<accession>A0A1J7JJD6</accession>
<gene>
    <name evidence="2" type="ORF">CONLIGDRAFT_352577</name>
</gene>
<name>A0A1J7JJD6_9PEZI</name>
<dbReference type="OrthoDB" id="436496at2759"/>
<dbReference type="Proteomes" id="UP000182658">
    <property type="component" value="Unassembled WGS sequence"/>
</dbReference>
<keyword evidence="3" id="KW-1185">Reference proteome</keyword>
<evidence type="ECO:0000313" key="3">
    <source>
        <dbReference type="Proteomes" id="UP000182658"/>
    </source>
</evidence>
<reference evidence="2 3" key="1">
    <citation type="submission" date="2016-10" db="EMBL/GenBank/DDBJ databases">
        <title>Draft genome sequence of Coniochaeta ligniaria NRRL30616, a lignocellulolytic fungus for bioabatement of inhibitors in plant biomass hydrolysates.</title>
        <authorList>
            <consortium name="DOE Joint Genome Institute"/>
            <person name="Jimenez D.J."/>
            <person name="Hector R.E."/>
            <person name="Riley R."/>
            <person name="Sun H."/>
            <person name="Grigoriev I.V."/>
            <person name="Van Elsas J.D."/>
            <person name="Nichols N.N."/>
        </authorList>
    </citation>
    <scope>NUCLEOTIDE SEQUENCE [LARGE SCALE GENOMIC DNA]</scope>
    <source>
        <strain evidence="2 3">NRRL 30616</strain>
    </source>
</reference>
<dbReference type="InParanoid" id="A0A1J7JJD6"/>
<evidence type="ECO:0000313" key="2">
    <source>
        <dbReference type="EMBL" id="OIW29936.1"/>
    </source>
</evidence>
<protein>
    <submittedName>
        <fullName evidence="2">Uncharacterized protein</fullName>
    </submittedName>
</protein>
<dbReference type="STRING" id="1408157.A0A1J7JJD6"/>
<organism evidence="2 3">
    <name type="scientific">Coniochaeta ligniaria NRRL 30616</name>
    <dbReference type="NCBI Taxonomy" id="1408157"/>
    <lineage>
        <taxon>Eukaryota</taxon>
        <taxon>Fungi</taxon>
        <taxon>Dikarya</taxon>
        <taxon>Ascomycota</taxon>
        <taxon>Pezizomycotina</taxon>
        <taxon>Sordariomycetes</taxon>
        <taxon>Sordariomycetidae</taxon>
        <taxon>Coniochaetales</taxon>
        <taxon>Coniochaetaceae</taxon>
        <taxon>Coniochaeta</taxon>
    </lineage>
</organism>
<evidence type="ECO:0000256" key="1">
    <source>
        <dbReference type="SAM" id="MobiDB-lite"/>
    </source>
</evidence>
<feature type="region of interest" description="Disordered" evidence="1">
    <location>
        <begin position="49"/>
        <end position="70"/>
    </location>
</feature>